<keyword evidence="2" id="KW-0805">Transcription regulation</keyword>
<evidence type="ECO:0008006" key="9">
    <source>
        <dbReference type="Google" id="ProtNLM"/>
    </source>
</evidence>
<dbReference type="GO" id="GO:0003677">
    <property type="term" value="F:DNA binding"/>
    <property type="evidence" value="ECO:0007669"/>
    <property type="project" value="InterPro"/>
</dbReference>
<name>A0A919JUK0_9ACTN</name>
<dbReference type="NCBIfam" id="TIGR02937">
    <property type="entry name" value="sigma70-ECF"/>
    <property type="match status" value="1"/>
</dbReference>
<dbReference type="InterPro" id="IPR013325">
    <property type="entry name" value="RNA_pol_sigma_r2"/>
</dbReference>
<proteinExistence type="inferred from homology"/>
<reference evidence="7" key="1">
    <citation type="submission" date="2021-01" db="EMBL/GenBank/DDBJ databases">
        <title>Whole genome shotgun sequence of Actinoplanes rishiriensis NBRC 108556.</title>
        <authorList>
            <person name="Komaki H."/>
            <person name="Tamura T."/>
        </authorList>
    </citation>
    <scope>NUCLEOTIDE SEQUENCE</scope>
    <source>
        <strain evidence="7">NBRC 108556</strain>
    </source>
</reference>
<dbReference type="EMBL" id="BOMV01000023">
    <property type="protein sequence ID" value="GIE95038.1"/>
    <property type="molecule type" value="Genomic_DNA"/>
</dbReference>
<dbReference type="PANTHER" id="PTHR30173:SF36">
    <property type="entry name" value="ECF RNA POLYMERASE SIGMA FACTOR SIGJ"/>
    <property type="match status" value="1"/>
</dbReference>
<evidence type="ECO:0000313" key="8">
    <source>
        <dbReference type="Proteomes" id="UP000636960"/>
    </source>
</evidence>
<evidence type="ECO:0000259" key="6">
    <source>
        <dbReference type="Pfam" id="PF08281"/>
    </source>
</evidence>
<dbReference type="PANTHER" id="PTHR30173">
    <property type="entry name" value="SIGMA 19 FACTOR"/>
    <property type="match status" value="1"/>
</dbReference>
<dbReference type="SUPFAM" id="SSF88659">
    <property type="entry name" value="Sigma3 and sigma4 domains of RNA polymerase sigma factors"/>
    <property type="match status" value="1"/>
</dbReference>
<comment type="caution">
    <text evidence="7">The sequence shown here is derived from an EMBL/GenBank/DDBJ whole genome shotgun (WGS) entry which is preliminary data.</text>
</comment>
<dbReference type="Gene3D" id="1.10.1740.10">
    <property type="match status" value="1"/>
</dbReference>
<evidence type="ECO:0000259" key="5">
    <source>
        <dbReference type="Pfam" id="PF04542"/>
    </source>
</evidence>
<dbReference type="InterPro" id="IPR052704">
    <property type="entry name" value="ECF_Sigma-70_Domain"/>
</dbReference>
<dbReference type="SUPFAM" id="SSF88946">
    <property type="entry name" value="Sigma2 domain of RNA polymerase sigma factors"/>
    <property type="match status" value="1"/>
</dbReference>
<dbReference type="InterPro" id="IPR013249">
    <property type="entry name" value="RNA_pol_sigma70_r4_t2"/>
</dbReference>
<evidence type="ECO:0000256" key="3">
    <source>
        <dbReference type="ARBA" id="ARBA00023082"/>
    </source>
</evidence>
<dbReference type="Pfam" id="PF08281">
    <property type="entry name" value="Sigma70_r4_2"/>
    <property type="match status" value="1"/>
</dbReference>
<dbReference type="InterPro" id="IPR013324">
    <property type="entry name" value="RNA_pol_sigma_r3/r4-like"/>
</dbReference>
<keyword evidence="8" id="KW-1185">Reference proteome</keyword>
<evidence type="ECO:0000256" key="4">
    <source>
        <dbReference type="ARBA" id="ARBA00023163"/>
    </source>
</evidence>
<comment type="similarity">
    <text evidence="1">Belongs to the sigma-70 factor family. ECF subfamily.</text>
</comment>
<dbReference type="InterPro" id="IPR014284">
    <property type="entry name" value="RNA_pol_sigma-70_dom"/>
</dbReference>
<feature type="domain" description="RNA polymerase sigma-70 region 2" evidence="5">
    <location>
        <begin position="15"/>
        <end position="78"/>
    </location>
</feature>
<dbReference type="GO" id="GO:0006352">
    <property type="term" value="P:DNA-templated transcription initiation"/>
    <property type="evidence" value="ECO:0007669"/>
    <property type="project" value="InterPro"/>
</dbReference>
<organism evidence="7 8">
    <name type="scientific">Paractinoplanes rishiriensis</name>
    <dbReference type="NCBI Taxonomy" id="1050105"/>
    <lineage>
        <taxon>Bacteria</taxon>
        <taxon>Bacillati</taxon>
        <taxon>Actinomycetota</taxon>
        <taxon>Actinomycetes</taxon>
        <taxon>Micromonosporales</taxon>
        <taxon>Micromonosporaceae</taxon>
        <taxon>Paractinoplanes</taxon>
    </lineage>
</organism>
<gene>
    <name evidence="7" type="ORF">Ari01nite_25030</name>
</gene>
<evidence type="ECO:0000313" key="7">
    <source>
        <dbReference type="EMBL" id="GIE95038.1"/>
    </source>
</evidence>
<evidence type="ECO:0000256" key="2">
    <source>
        <dbReference type="ARBA" id="ARBA00023015"/>
    </source>
</evidence>
<evidence type="ECO:0000256" key="1">
    <source>
        <dbReference type="ARBA" id="ARBA00010641"/>
    </source>
</evidence>
<sequence length="173" mass="19713">MVTLHAEDDLDRFVRTRRRLFAIAYRIVRNVDEAEDILQEVWLRWQRADRAAVRNAEAFLATVTTRLAINVIQSAWRRHETSVDAWLLDEVAHGDAGPAAHAERAALREQAARLLRERLPAAERAAFALRVGFGYPYQEIAERLQIRAANARQLVRRARIRIAAFPATGSPLP</sequence>
<feature type="domain" description="RNA polymerase sigma factor 70 region 4 type 2" evidence="6">
    <location>
        <begin position="117"/>
        <end position="161"/>
    </location>
</feature>
<protein>
    <recommendedName>
        <fullName evidence="9">Sigma-70 family RNA polymerase sigma factor</fullName>
    </recommendedName>
</protein>
<dbReference type="InterPro" id="IPR007627">
    <property type="entry name" value="RNA_pol_sigma70_r2"/>
</dbReference>
<dbReference type="GO" id="GO:0016987">
    <property type="term" value="F:sigma factor activity"/>
    <property type="evidence" value="ECO:0007669"/>
    <property type="project" value="UniProtKB-KW"/>
</dbReference>
<dbReference type="Pfam" id="PF04542">
    <property type="entry name" value="Sigma70_r2"/>
    <property type="match status" value="1"/>
</dbReference>
<keyword evidence="4" id="KW-0804">Transcription</keyword>
<accession>A0A919JUK0</accession>
<keyword evidence="3" id="KW-0731">Sigma factor</keyword>
<dbReference type="Proteomes" id="UP000636960">
    <property type="component" value="Unassembled WGS sequence"/>
</dbReference>
<dbReference type="InterPro" id="IPR036388">
    <property type="entry name" value="WH-like_DNA-bd_sf"/>
</dbReference>
<dbReference type="AlphaFoldDB" id="A0A919JUK0"/>
<dbReference type="Gene3D" id="1.10.10.10">
    <property type="entry name" value="Winged helix-like DNA-binding domain superfamily/Winged helix DNA-binding domain"/>
    <property type="match status" value="1"/>
</dbReference>